<gene>
    <name evidence="4" type="ORF">ACFSR3_06045</name>
</gene>
<dbReference type="Pfam" id="PF18962">
    <property type="entry name" value="Por_Secre_tail"/>
    <property type="match status" value="1"/>
</dbReference>
<comment type="caution">
    <text evidence="4">The sequence shown here is derived from an EMBL/GenBank/DDBJ whole genome shotgun (WGS) entry which is preliminary data.</text>
</comment>
<feature type="domain" description="Secretion system C-terminal sorting" evidence="3">
    <location>
        <begin position="319"/>
        <end position="386"/>
    </location>
</feature>
<name>A0ABW5NRB8_9FLAO</name>
<protein>
    <submittedName>
        <fullName evidence="4">T9SS type A sorting domain-containing protein</fullName>
    </submittedName>
</protein>
<keyword evidence="5" id="KW-1185">Reference proteome</keyword>
<evidence type="ECO:0000259" key="3">
    <source>
        <dbReference type="Pfam" id="PF18962"/>
    </source>
</evidence>
<reference evidence="5" key="1">
    <citation type="journal article" date="2019" name="Int. J. Syst. Evol. Microbiol.">
        <title>The Global Catalogue of Microorganisms (GCM) 10K type strain sequencing project: providing services to taxonomists for standard genome sequencing and annotation.</title>
        <authorList>
            <consortium name="The Broad Institute Genomics Platform"/>
            <consortium name="The Broad Institute Genome Sequencing Center for Infectious Disease"/>
            <person name="Wu L."/>
            <person name="Ma J."/>
        </authorList>
    </citation>
    <scope>NUCLEOTIDE SEQUENCE [LARGE SCALE GENOMIC DNA]</scope>
    <source>
        <strain evidence="5">KCTC 42107</strain>
    </source>
</reference>
<dbReference type="RefSeq" id="WP_379820165.1">
    <property type="nucleotide sequence ID" value="NZ_JBHUMD010000007.1"/>
</dbReference>
<feature type="signal peptide" evidence="2">
    <location>
        <begin position="1"/>
        <end position="16"/>
    </location>
</feature>
<proteinExistence type="predicted"/>
<evidence type="ECO:0000256" key="2">
    <source>
        <dbReference type="SAM" id="SignalP"/>
    </source>
</evidence>
<sequence length="388" mass="42038">MKKLLLMLLFGGIVYAQPNINPPVDISECDAINFLNQTGTNYDGITEFDLSYNSIVMLAGLDASLYTVSYHQTSGGAEEGLYPISAPTNYYSAAATIYARVAEITNPENYVITSFNLIVVPIPNPIPEIPTVYLTDGNGDGIEPIDLTSLDNQVLTGQEWTNLEVSYYVSETLAQMGISYISNPESYVTTSTIIYVRVNATGSACYVIKDITIEVLADEPFMPPPPTGSSEQSFTQGETLADLEVEGQNIQWYDNDGEGMPDFPDGTSQPLPLTTLLVDGETYYASQTINGVESSQRLAVTVNLILGNDDFIFNGLRYYPNPANNVLNIENAVEINSVSIVNALGQKVITKTVNGNAVQIDVTSLSKGIYFVTVNSGSASKTIKIITE</sequence>
<evidence type="ECO:0000313" key="4">
    <source>
        <dbReference type="EMBL" id="MFD2601611.1"/>
    </source>
</evidence>
<organism evidence="4 5">
    <name type="scientific">Flavobacterium suzhouense</name>
    <dbReference type="NCBI Taxonomy" id="1529638"/>
    <lineage>
        <taxon>Bacteria</taxon>
        <taxon>Pseudomonadati</taxon>
        <taxon>Bacteroidota</taxon>
        <taxon>Flavobacteriia</taxon>
        <taxon>Flavobacteriales</taxon>
        <taxon>Flavobacteriaceae</taxon>
        <taxon>Flavobacterium</taxon>
    </lineage>
</organism>
<keyword evidence="1 2" id="KW-0732">Signal</keyword>
<dbReference type="Proteomes" id="UP001597480">
    <property type="component" value="Unassembled WGS sequence"/>
</dbReference>
<dbReference type="NCBIfam" id="TIGR04183">
    <property type="entry name" value="Por_Secre_tail"/>
    <property type="match status" value="1"/>
</dbReference>
<dbReference type="EMBL" id="JBHUMD010000007">
    <property type="protein sequence ID" value="MFD2601611.1"/>
    <property type="molecule type" value="Genomic_DNA"/>
</dbReference>
<dbReference type="InterPro" id="IPR026444">
    <property type="entry name" value="Secre_tail"/>
</dbReference>
<accession>A0ABW5NRB8</accession>
<evidence type="ECO:0000256" key="1">
    <source>
        <dbReference type="ARBA" id="ARBA00022729"/>
    </source>
</evidence>
<evidence type="ECO:0000313" key="5">
    <source>
        <dbReference type="Proteomes" id="UP001597480"/>
    </source>
</evidence>
<feature type="chain" id="PRO_5046244314" evidence="2">
    <location>
        <begin position="17"/>
        <end position="388"/>
    </location>
</feature>